<dbReference type="NCBIfam" id="NF006718">
    <property type="entry name" value="PRK09256.1"/>
    <property type="match status" value="1"/>
</dbReference>
<evidence type="ECO:0000313" key="3">
    <source>
        <dbReference type="EMBL" id="QVL33423.1"/>
    </source>
</evidence>
<dbReference type="GO" id="GO:0003747">
    <property type="term" value="F:translation release factor activity"/>
    <property type="evidence" value="ECO:0007669"/>
    <property type="project" value="InterPro"/>
</dbReference>
<evidence type="ECO:0000259" key="2">
    <source>
        <dbReference type="Pfam" id="PF00472"/>
    </source>
</evidence>
<dbReference type="GO" id="GO:0004045">
    <property type="term" value="F:peptidyl-tRNA hydrolase activity"/>
    <property type="evidence" value="ECO:0007669"/>
    <property type="project" value="UniProtKB-EC"/>
</dbReference>
<dbReference type="SUPFAM" id="SSF110916">
    <property type="entry name" value="Peptidyl-tRNA hydrolase domain-like"/>
    <property type="match status" value="1"/>
</dbReference>
<dbReference type="AlphaFoldDB" id="A0A8E6BA85"/>
<accession>A0A8E6BA85</accession>
<dbReference type="EMBL" id="CP074694">
    <property type="protein sequence ID" value="QVL33423.1"/>
    <property type="molecule type" value="Genomic_DNA"/>
</dbReference>
<dbReference type="EC" id="3.1.1.29" evidence="3"/>
<dbReference type="Gene3D" id="3.30.160.20">
    <property type="match status" value="1"/>
</dbReference>
<dbReference type="RefSeq" id="WP_213498312.1">
    <property type="nucleotide sequence ID" value="NZ_CP074694.1"/>
</dbReference>
<evidence type="ECO:0000256" key="1">
    <source>
        <dbReference type="SAM" id="MobiDB-lite"/>
    </source>
</evidence>
<protein>
    <submittedName>
        <fullName evidence="3">Aminoacyl-tRNA hydrolase</fullName>
        <ecNumber evidence="3">3.1.1.29</ecNumber>
    </submittedName>
</protein>
<dbReference type="GO" id="GO:0072344">
    <property type="term" value="P:rescue of stalled ribosome"/>
    <property type="evidence" value="ECO:0007669"/>
    <property type="project" value="TreeGrafter"/>
</dbReference>
<dbReference type="InterPro" id="IPR000352">
    <property type="entry name" value="Pep_chain_release_fac_I"/>
</dbReference>
<feature type="compositionally biased region" description="Basic residues" evidence="1">
    <location>
        <begin position="107"/>
        <end position="133"/>
    </location>
</feature>
<keyword evidence="3" id="KW-0378">Hydrolase</keyword>
<gene>
    <name evidence="3" type="primary">arfB</name>
    <name evidence="3" type="ORF">KIH39_05785</name>
</gene>
<organism evidence="3 4">
    <name type="scientific">Telmatocola sphagniphila</name>
    <dbReference type="NCBI Taxonomy" id="1123043"/>
    <lineage>
        <taxon>Bacteria</taxon>
        <taxon>Pseudomonadati</taxon>
        <taxon>Planctomycetota</taxon>
        <taxon>Planctomycetia</taxon>
        <taxon>Gemmatales</taxon>
        <taxon>Gemmataceae</taxon>
    </lineage>
</organism>
<dbReference type="Proteomes" id="UP000676194">
    <property type="component" value="Chromosome"/>
</dbReference>
<dbReference type="PANTHER" id="PTHR47814">
    <property type="entry name" value="PEPTIDYL-TRNA HYDROLASE ARFB"/>
    <property type="match status" value="1"/>
</dbReference>
<dbReference type="Pfam" id="PF00472">
    <property type="entry name" value="RF-1"/>
    <property type="match status" value="1"/>
</dbReference>
<dbReference type="KEGG" id="tsph:KIH39_05785"/>
<dbReference type="GO" id="GO:0043022">
    <property type="term" value="F:ribosome binding"/>
    <property type="evidence" value="ECO:0007669"/>
    <property type="project" value="TreeGrafter"/>
</dbReference>
<evidence type="ECO:0000313" key="4">
    <source>
        <dbReference type="Proteomes" id="UP000676194"/>
    </source>
</evidence>
<sequence>MLQINDQLRIPLEEFEWSYSRSGGPGGQNVNKVASKATLRWNFYASPSIPGPLRPRLQMKLANLLTTEGDLVLTSQLYRDQPRNREDCLTKFANILRRALIVEKPRKATKPTKGSVRRRLTDKKIQAARKKTRSEKSFED</sequence>
<dbReference type="PANTHER" id="PTHR47814:SF1">
    <property type="entry name" value="PEPTIDYL-TRNA HYDROLASE ARFB"/>
    <property type="match status" value="1"/>
</dbReference>
<feature type="region of interest" description="Disordered" evidence="1">
    <location>
        <begin position="106"/>
        <end position="140"/>
    </location>
</feature>
<keyword evidence="4" id="KW-1185">Reference proteome</keyword>
<reference evidence="3" key="1">
    <citation type="submission" date="2021-05" db="EMBL/GenBank/DDBJ databases">
        <title>Complete genome sequence of the cellulolytic planctomycete Telmatocola sphagniphila SP2T and characterization of the first cellulase from planctomycetes.</title>
        <authorList>
            <person name="Rakitin A.L."/>
            <person name="Beletsky A.V."/>
            <person name="Naumoff D.G."/>
            <person name="Kulichevskaya I.S."/>
            <person name="Mardanov A.V."/>
            <person name="Ravin N.V."/>
            <person name="Dedysh S.N."/>
        </authorList>
    </citation>
    <scope>NUCLEOTIDE SEQUENCE</scope>
    <source>
        <strain evidence="3">SP2T</strain>
    </source>
</reference>
<name>A0A8E6BA85_9BACT</name>
<proteinExistence type="predicted"/>
<feature type="domain" description="Prokaryotic-type class I peptide chain release factors" evidence="2">
    <location>
        <begin position="8"/>
        <end position="133"/>
    </location>
</feature>